<accession>A0AAN6YMQ1</accession>
<dbReference type="EMBL" id="MU865555">
    <property type="protein sequence ID" value="KAK4221370.1"/>
    <property type="molecule type" value="Genomic_DNA"/>
</dbReference>
<evidence type="ECO:0000313" key="1">
    <source>
        <dbReference type="EMBL" id="KAK4221370.1"/>
    </source>
</evidence>
<protein>
    <submittedName>
        <fullName evidence="1">Uncharacterized protein</fullName>
    </submittedName>
</protein>
<dbReference type="AlphaFoldDB" id="A0AAN6YMQ1"/>
<dbReference type="InterPro" id="IPR052895">
    <property type="entry name" value="HetReg/Transcr_Mod"/>
</dbReference>
<organism evidence="1 2">
    <name type="scientific">Podospora fimiseda</name>
    <dbReference type="NCBI Taxonomy" id="252190"/>
    <lineage>
        <taxon>Eukaryota</taxon>
        <taxon>Fungi</taxon>
        <taxon>Dikarya</taxon>
        <taxon>Ascomycota</taxon>
        <taxon>Pezizomycotina</taxon>
        <taxon>Sordariomycetes</taxon>
        <taxon>Sordariomycetidae</taxon>
        <taxon>Sordariales</taxon>
        <taxon>Podosporaceae</taxon>
        <taxon>Podospora</taxon>
    </lineage>
</organism>
<proteinExistence type="predicted"/>
<name>A0AAN6YMQ1_9PEZI</name>
<reference evidence="1" key="1">
    <citation type="journal article" date="2023" name="Mol. Phylogenet. Evol.">
        <title>Genome-scale phylogeny and comparative genomics of the fungal order Sordariales.</title>
        <authorList>
            <person name="Hensen N."/>
            <person name="Bonometti L."/>
            <person name="Westerberg I."/>
            <person name="Brannstrom I.O."/>
            <person name="Guillou S."/>
            <person name="Cros-Aarteil S."/>
            <person name="Calhoun S."/>
            <person name="Haridas S."/>
            <person name="Kuo A."/>
            <person name="Mondo S."/>
            <person name="Pangilinan J."/>
            <person name="Riley R."/>
            <person name="LaButti K."/>
            <person name="Andreopoulos B."/>
            <person name="Lipzen A."/>
            <person name="Chen C."/>
            <person name="Yan M."/>
            <person name="Daum C."/>
            <person name="Ng V."/>
            <person name="Clum A."/>
            <person name="Steindorff A."/>
            <person name="Ohm R.A."/>
            <person name="Martin F."/>
            <person name="Silar P."/>
            <person name="Natvig D.O."/>
            <person name="Lalanne C."/>
            <person name="Gautier V."/>
            <person name="Ament-Velasquez S.L."/>
            <person name="Kruys A."/>
            <person name="Hutchinson M.I."/>
            <person name="Powell A.J."/>
            <person name="Barry K."/>
            <person name="Miller A.N."/>
            <person name="Grigoriev I.V."/>
            <person name="Debuchy R."/>
            <person name="Gladieux P."/>
            <person name="Hiltunen Thoren M."/>
            <person name="Johannesson H."/>
        </authorList>
    </citation>
    <scope>NUCLEOTIDE SEQUENCE</scope>
    <source>
        <strain evidence="1">CBS 990.96</strain>
    </source>
</reference>
<dbReference type="PANTHER" id="PTHR24148:SF64">
    <property type="entry name" value="HETEROKARYON INCOMPATIBILITY DOMAIN-CONTAINING PROTEIN"/>
    <property type="match status" value="1"/>
</dbReference>
<evidence type="ECO:0000313" key="2">
    <source>
        <dbReference type="Proteomes" id="UP001301958"/>
    </source>
</evidence>
<gene>
    <name evidence="1" type="ORF">QBC38DRAFT_377265</name>
</gene>
<sequence length="77" mass="8472">ANRRFFVTKFGLIGTGPVHTKEGDTVHILWGEKCPFVLRPVADKAGKFTYIGDSYVHGIKDGEAVPEGIEEEIITLV</sequence>
<comment type="caution">
    <text evidence="1">The sequence shown here is derived from an EMBL/GenBank/DDBJ whole genome shotgun (WGS) entry which is preliminary data.</text>
</comment>
<keyword evidence="2" id="KW-1185">Reference proteome</keyword>
<reference evidence="1" key="2">
    <citation type="submission" date="2023-05" db="EMBL/GenBank/DDBJ databases">
        <authorList>
            <consortium name="Lawrence Berkeley National Laboratory"/>
            <person name="Steindorff A."/>
            <person name="Hensen N."/>
            <person name="Bonometti L."/>
            <person name="Westerberg I."/>
            <person name="Brannstrom I.O."/>
            <person name="Guillou S."/>
            <person name="Cros-Aarteil S."/>
            <person name="Calhoun S."/>
            <person name="Haridas S."/>
            <person name="Kuo A."/>
            <person name="Mondo S."/>
            <person name="Pangilinan J."/>
            <person name="Riley R."/>
            <person name="Labutti K."/>
            <person name="Andreopoulos B."/>
            <person name="Lipzen A."/>
            <person name="Chen C."/>
            <person name="Yanf M."/>
            <person name="Daum C."/>
            <person name="Ng V."/>
            <person name="Clum A."/>
            <person name="Ohm R."/>
            <person name="Martin F."/>
            <person name="Silar P."/>
            <person name="Natvig D."/>
            <person name="Lalanne C."/>
            <person name="Gautier V."/>
            <person name="Ament-Velasquez S.L."/>
            <person name="Kruys A."/>
            <person name="Hutchinson M.I."/>
            <person name="Powell A.J."/>
            <person name="Barry K."/>
            <person name="Miller A.N."/>
            <person name="Grigoriev I.V."/>
            <person name="Debuchy R."/>
            <person name="Gladieux P."/>
            <person name="Thoren M.H."/>
            <person name="Johannesson H."/>
        </authorList>
    </citation>
    <scope>NUCLEOTIDE SEQUENCE</scope>
    <source>
        <strain evidence="1">CBS 990.96</strain>
    </source>
</reference>
<feature type="non-terminal residue" evidence="1">
    <location>
        <position position="1"/>
    </location>
</feature>
<dbReference type="Proteomes" id="UP001301958">
    <property type="component" value="Unassembled WGS sequence"/>
</dbReference>
<dbReference type="PANTHER" id="PTHR24148">
    <property type="entry name" value="ANKYRIN REPEAT DOMAIN-CONTAINING PROTEIN 39 HOMOLOG-RELATED"/>
    <property type="match status" value="1"/>
</dbReference>
<dbReference type="Pfam" id="PF26639">
    <property type="entry name" value="Het-6_barrel"/>
    <property type="match status" value="1"/>
</dbReference>